<sequence length="814" mass="93153">MHQPWRSLAAIINKCLSGKTTGLERLRLSRDGVDTLLKVPGEQPQKKSGTAEGAGDKPEVPNVPKYNSNSEEESWTFSDGDDDEDVNEESDAHDDSDENESDDKDQRVHTPPDYHLSEKSENQEDYDAEDGEEYSDEEMLYGDLNLSRLTAKLILTITLTTFPTITLPEIPNFVSLFGFDQRVTALESELSMLKKSNPFTEAISSIPGIVDKYLATKMKEAVDVVVQLKSDKLREEAQAENQDFIKSLDSNMTKIIKQQVKVQTSKIMLKLEKYVTDTLGAEVLVRSTNQPQTSYAVASSLLELKLKKNLMDKMEESKAIDRSEVQKNLYNALVEAYNTNKDIISTYGDVVTISRGQGDEDKDEEPFAGSNRGTKRRRSYKETKSTNEPTHKESRTTSYSRGASKSQLTDLDDSTHQEFNTGDEDVIPTTEAQDERQWHPSSSPTPDHEWHLTKTVSNLPPQPWITHLAQAAGLQSLFDKLMATHIDFSAFMMNRLKIDYLTQELLTGPTYDLMKGSCKSVTELEYHLEEVFKATNDQLEGNNPEGMPYPHDLIKPLPLIPNARGRLVIPFDHFINNDLEYLKGESLSHKYTTSITKTMAVDYGQIKWIKDRIPRSMWSTDLLSTINTPIGEHINGVQNVRDSMDMLPAWKLQRIHLEEITVRRQDDKLYKLRECDFKRLRRQDIKDKLPLLVQGKLTNLSLDQRYALNVALRMYIHRIVIQERVEDLQLPVKSYQKKINLSRPDSKRLDLRKMTPYTAYPNIQGIIYQDDMNRNRLMRTDELYKFSDATLNHVRTALNDIATGIQIEYLPKRL</sequence>
<protein>
    <submittedName>
        <fullName evidence="2">Uncharacterized protein</fullName>
    </submittedName>
</protein>
<accession>A0ABQ5B2B4</accession>
<evidence type="ECO:0000313" key="3">
    <source>
        <dbReference type="Proteomes" id="UP001151760"/>
    </source>
</evidence>
<feature type="compositionally biased region" description="Polar residues" evidence="1">
    <location>
        <begin position="396"/>
        <end position="409"/>
    </location>
</feature>
<feature type="compositionally biased region" description="Acidic residues" evidence="1">
    <location>
        <begin position="123"/>
        <end position="136"/>
    </location>
</feature>
<feature type="compositionally biased region" description="Basic and acidic residues" evidence="1">
    <location>
        <begin position="104"/>
        <end position="122"/>
    </location>
</feature>
<evidence type="ECO:0000256" key="1">
    <source>
        <dbReference type="SAM" id="MobiDB-lite"/>
    </source>
</evidence>
<name>A0ABQ5B2B4_9ASTR</name>
<evidence type="ECO:0000313" key="2">
    <source>
        <dbReference type="EMBL" id="GJT08741.1"/>
    </source>
</evidence>
<proteinExistence type="predicted"/>
<feature type="region of interest" description="Disordered" evidence="1">
    <location>
        <begin position="35"/>
        <end position="136"/>
    </location>
</feature>
<gene>
    <name evidence="2" type="ORF">Tco_0843203</name>
</gene>
<feature type="compositionally biased region" description="Acidic residues" evidence="1">
    <location>
        <begin position="70"/>
        <end position="103"/>
    </location>
</feature>
<feature type="compositionally biased region" description="Basic and acidic residues" evidence="1">
    <location>
        <begin position="380"/>
        <end position="395"/>
    </location>
</feature>
<reference evidence="2" key="1">
    <citation type="journal article" date="2022" name="Int. J. Mol. Sci.">
        <title>Draft Genome of Tanacetum Coccineum: Genomic Comparison of Closely Related Tanacetum-Family Plants.</title>
        <authorList>
            <person name="Yamashiro T."/>
            <person name="Shiraishi A."/>
            <person name="Nakayama K."/>
            <person name="Satake H."/>
        </authorList>
    </citation>
    <scope>NUCLEOTIDE SEQUENCE</scope>
</reference>
<keyword evidence="3" id="KW-1185">Reference proteome</keyword>
<organism evidence="2 3">
    <name type="scientific">Tanacetum coccineum</name>
    <dbReference type="NCBI Taxonomy" id="301880"/>
    <lineage>
        <taxon>Eukaryota</taxon>
        <taxon>Viridiplantae</taxon>
        <taxon>Streptophyta</taxon>
        <taxon>Embryophyta</taxon>
        <taxon>Tracheophyta</taxon>
        <taxon>Spermatophyta</taxon>
        <taxon>Magnoliopsida</taxon>
        <taxon>eudicotyledons</taxon>
        <taxon>Gunneridae</taxon>
        <taxon>Pentapetalae</taxon>
        <taxon>asterids</taxon>
        <taxon>campanulids</taxon>
        <taxon>Asterales</taxon>
        <taxon>Asteraceae</taxon>
        <taxon>Asteroideae</taxon>
        <taxon>Anthemideae</taxon>
        <taxon>Anthemidinae</taxon>
        <taxon>Tanacetum</taxon>
    </lineage>
</organism>
<dbReference type="Proteomes" id="UP001151760">
    <property type="component" value="Unassembled WGS sequence"/>
</dbReference>
<dbReference type="EMBL" id="BQNB010012854">
    <property type="protein sequence ID" value="GJT08741.1"/>
    <property type="molecule type" value="Genomic_DNA"/>
</dbReference>
<comment type="caution">
    <text evidence="2">The sequence shown here is derived from an EMBL/GenBank/DDBJ whole genome shotgun (WGS) entry which is preliminary data.</text>
</comment>
<reference evidence="2" key="2">
    <citation type="submission" date="2022-01" db="EMBL/GenBank/DDBJ databases">
        <authorList>
            <person name="Yamashiro T."/>
            <person name="Shiraishi A."/>
            <person name="Satake H."/>
            <person name="Nakayama K."/>
        </authorList>
    </citation>
    <scope>NUCLEOTIDE SEQUENCE</scope>
</reference>
<feature type="region of interest" description="Disordered" evidence="1">
    <location>
        <begin position="355"/>
        <end position="426"/>
    </location>
</feature>